<dbReference type="Proteomes" id="UP000186955">
    <property type="component" value="Unassembled WGS sequence"/>
</dbReference>
<dbReference type="Gene3D" id="3.40.50.1110">
    <property type="entry name" value="SGNH hydrolase"/>
    <property type="match status" value="1"/>
</dbReference>
<evidence type="ECO:0000256" key="1">
    <source>
        <dbReference type="SAM" id="MobiDB-lite"/>
    </source>
</evidence>
<comment type="caution">
    <text evidence="2">The sequence shown here is derived from an EMBL/GenBank/DDBJ whole genome shotgun (WGS) entry which is preliminary data.</text>
</comment>
<dbReference type="STRING" id="1316194.A0A1Q5UNF3"/>
<feature type="compositionally biased region" description="Basic residues" evidence="1">
    <location>
        <begin position="386"/>
        <end position="395"/>
    </location>
</feature>
<gene>
    <name evidence="2" type="ORF">PENSUB_271</name>
</gene>
<evidence type="ECO:0000313" key="3">
    <source>
        <dbReference type="Proteomes" id="UP000186955"/>
    </source>
</evidence>
<feature type="region of interest" description="Disordered" evidence="1">
    <location>
        <begin position="351"/>
        <end position="395"/>
    </location>
</feature>
<dbReference type="EMBL" id="MNBE01000120">
    <property type="protein sequence ID" value="OKP14002.1"/>
    <property type="molecule type" value="Genomic_DNA"/>
</dbReference>
<sequence>MIRLFNRFYALCAVAACTILYSAWFLTSRSLGDIVPLASEQFRTASSFDQRLVVFGDSWSDNETEEEQGRVWTDWLCGMFSCHQENLAQTAHSAVRGKYTGSVVDNAELDLFGRLSRTKLADFKTQLKQWLDAESASLMGLSEEQIRSRQDRTIFAVSFGVWDIWSLIEKDYSTAEGSIDRRIATLMTQLNHLSERWGSGTDKLKVILTQTVDVTFLPGFTTTGGDEYKDAVRILDAWNKKLRQAAKEWDRGTIYLFDTNAFVMDRIRDWQLYAAGIEEENGLGTNQDPGWENVGNACVESDGIQVMMSKDKSKAKTKKPCEHPDKYLFCAHRLMATEIYHGIDGVLLNPKDSDSTGSGSGIGSGSGSTSTTNSDEVAPNTDAASKRHNRRGFAA</sequence>
<organism evidence="2 3">
    <name type="scientific">Penicillium subrubescens</name>
    <dbReference type="NCBI Taxonomy" id="1316194"/>
    <lineage>
        <taxon>Eukaryota</taxon>
        <taxon>Fungi</taxon>
        <taxon>Dikarya</taxon>
        <taxon>Ascomycota</taxon>
        <taxon>Pezizomycotina</taxon>
        <taxon>Eurotiomycetes</taxon>
        <taxon>Eurotiomycetidae</taxon>
        <taxon>Eurotiales</taxon>
        <taxon>Aspergillaceae</taxon>
        <taxon>Penicillium</taxon>
    </lineage>
</organism>
<dbReference type="AlphaFoldDB" id="A0A1Q5UNF3"/>
<keyword evidence="3" id="KW-1185">Reference proteome</keyword>
<reference evidence="2 3" key="1">
    <citation type="submission" date="2016-10" db="EMBL/GenBank/DDBJ databases">
        <title>Genome sequence of the ascomycete fungus Penicillium subrubescens.</title>
        <authorList>
            <person name="De Vries R.P."/>
            <person name="Peng M."/>
            <person name="Dilokpimol A."/>
            <person name="Hilden K."/>
            <person name="Makela M.R."/>
            <person name="Grigoriev I."/>
            <person name="Riley R."/>
            <person name="Granchi Z."/>
        </authorList>
    </citation>
    <scope>NUCLEOTIDE SEQUENCE [LARGE SCALE GENOMIC DNA]</scope>
    <source>
        <strain evidence="2 3">CBS 132785</strain>
    </source>
</reference>
<protein>
    <submittedName>
        <fullName evidence="2">Uncharacterized protein</fullName>
    </submittedName>
</protein>
<dbReference type="SUPFAM" id="SSF52266">
    <property type="entry name" value="SGNH hydrolase"/>
    <property type="match status" value="1"/>
</dbReference>
<dbReference type="InterPro" id="IPR036514">
    <property type="entry name" value="SGNH_hydro_sf"/>
</dbReference>
<proteinExistence type="predicted"/>
<name>A0A1Q5UNF3_9EURO</name>
<accession>A0A1Q5UNF3</accession>
<evidence type="ECO:0000313" key="2">
    <source>
        <dbReference type="EMBL" id="OKP14002.1"/>
    </source>
</evidence>